<dbReference type="PROSITE" id="PS50012">
    <property type="entry name" value="RCC1_3"/>
    <property type="match status" value="4"/>
</dbReference>
<evidence type="ECO:0000313" key="4">
    <source>
        <dbReference type="Proteomes" id="UP000031599"/>
    </source>
</evidence>
<dbReference type="EMBL" id="JMCC02000031">
    <property type="protein sequence ID" value="KIG16848.1"/>
    <property type="molecule type" value="Genomic_DNA"/>
</dbReference>
<dbReference type="PANTHER" id="PTHR45982">
    <property type="entry name" value="REGULATOR OF CHROMOSOME CONDENSATION"/>
    <property type="match status" value="1"/>
</dbReference>
<dbReference type="Gene3D" id="2.130.10.30">
    <property type="entry name" value="Regulator of chromosome condensation 1/beta-lactamase-inhibitor protein II"/>
    <property type="match status" value="3"/>
</dbReference>
<dbReference type="Pfam" id="PF00415">
    <property type="entry name" value="RCC1"/>
    <property type="match status" value="1"/>
</dbReference>
<dbReference type="Pfam" id="PF13540">
    <property type="entry name" value="RCC1_2"/>
    <property type="match status" value="2"/>
</dbReference>
<gene>
    <name evidence="3" type="ORF">DB30_04010</name>
</gene>
<comment type="caution">
    <text evidence="3">The sequence shown here is derived from an EMBL/GenBank/DDBJ whole genome shotgun (WGS) entry which is preliminary data.</text>
</comment>
<evidence type="ECO:0000256" key="2">
    <source>
        <dbReference type="SAM" id="SignalP"/>
    </source>
</evidence>
<organism evidence="3 4">
    <name type="scientific">Enhygromyxa salina</name>
    <dbReference type="NCBI Taxonomy" id="215803"/>
    <lineage>
        <taxon>Bacteria</taxon>
        <taxon>Pseudomonadati</taxon>
        <taxon>Myxococcota</taxon>
        <taxon>Polyangia</taxon>
        <taxon>Nannocystales</taxon>
        <taxon>Nannocystaceae</taxon>
        <taxon>Enhygromyxa</taxon>
    </lineage>
</organism>
<reference evidence="3 4" key="1">
    <citation type="submission" date="2014-12" db="EMBL/GenBank/DDBJ databases">
        <title>Genome assembly of Enhygromyxa salina DSM 15201.</title>
        <authorList>
            <person name="Sharma G."/>
            <person name="Subramanian S."/>
        </authorList>
    </citation>
    <scope>NUCLEOTIDE SEQUENCE [LARGE SCALE GENOMIC DNA]</scope>
    <source>
        <strain evidence="3 4">DSM 15201</strain>
    </source>
</reference>
<dbReference type="Proteomes" id="UP000031599">
    <property type="component" value="Unassembled WGS sequence"/>
</dbReference>
<sequence length="600" mass="63063">MYGRPMQRPRITLLALLALGSFACKSDDPAAGESGDKKEGGTKDGAATPDANTPTKKIVSIQAGALSTCALMEDGTVRCWGANIEGQLGVGKEADDLLESYTPVEVVGVSGAKKLWSTASYSWGGGHSDGYTDTSCAQKEDGSMMCWGHNGLVFGDGEYKNQPTPMANAALANLVEYAAASGHACGVFPDKTAKCWGSNAFGVGGVGTDGSDLKTPTPVKDFTNAADVGCGQNHCCGMKADGTVSCWGYASSGQLGNGTSTNTNAPVPVTGLADATQLAVATNTNCALKKDGTVVCWGQDFGNTPGPVEGATDITQLDAQGFVCGVKTDKTVVCWGPNSYGQLGDGTQDDRKKKAAPVKGLTGAVQVAVGVHHACALLEDNSVKCWGKNGRGQLGDGSLTDRFEPVVAPQVGAEKLTPQADADRPTALPTDGKVAELAGVPEGCPSKVELTATVSGKPFPFVVRNIEAKWAWQNLGYALEFSNFDKDEKNQWTMPRGGQARIKFGLEKWVIEVGEDGKEKPVQKPADMEEPYKTGLLSNYRATNAAGIYDNHKQRFFNQGEIRVTHLDENWVCGEIDLSHDKDGHALKGKFAAAIPPKPE</sequence>
<protein>
    <submittedName>
        <fullName evidence="3">BNR repeat domain protein</fullName>
    </submittedName>
</protein>
<feature type="region of interest" description="Disordered" evidence="1">
    <location>
        <begin position="28"/>
        <end position="54"/>
    </location>
</feature>
<feature type="signal peptide" evidence="2">
    <location>
        <begin position="1"/>
        <end position="26"/>
    </location>
</feature>
<dbReference type="InterPro" id="IPR000408">
    <property type="entry name" value="Reg_chr_condens"/>
</dbReference>
<accession>A0A0C2A0F3</accession>
<dbReference type="AlphaFoldDB" id="A0A0C2A0F3"/>
<dbReference type="InterPro" id="IPR051553">
    <property type="entry name" value="Ran_GTPase-activating"/>
</dbReference>
<dbReference type="PROSITE" id="PS51257">
    <property type="entry name" value="PROKAR_LIPOPROTEIN"/>
    <property type="match status" value="1"/>
</dbReference>
<evidence type="ECO:0000256" key="1">
    <source>
        <dbReference type="SAM" id="MobiDB-lite"/>
    </source>
</evidence>
<dbReference type="SUPFAM" id="SSF50985">
    <property type="entry name" value="RCC1/BLIP-II"/>
    <property type="match status" value="1"/>
</dbReference>
<dbReference type="InterPro" id="IPR009091">
    <property type="entry name" value="RCC1/BLIP-II"/>
</dbReference>
<dbReference type="GO" id="GO:0005737">
    <property type="term" value="C:cytoplasm"/>
    <property type="evidence" value="ECO:0007669"/>
    <property type="project" value="TreeGrafter"/>
</dbReference>
<feature type="chain" id="PRO_5002145606" evidence="2">
    <location>
        <begin position="27"/>
        <end position="600"/>
    </location>
</feature>
<dbReference type="PANTHER" id="PTHR45982:SF1">
    <property type="entry name" value="REGULATOR OF CHROMOSOME CONDENSATION"/>
    <property type="match status" value="1"/>
</dbReference>
<dbReference type="GO" id="GO:0005085">
    <property type="term" value="F:guanyl-nucleotide exchange factor activity"/>
    <property type="evidence" value="ECO:0007669"/>
    <property type="project" value="TreeGrafter"/>
</dbReference>
<keyword evidence="2" id="KW-0732">Signal</keyword>
<proteinExistence type="predicted"/>
<name>A0A0C2A0F3_9BACT</name>
<evidence type="ECO:0000313" key="3">
    <source>
        <dbReference type="EMBL" id="KIG16848.1"/>
    </source>
</evidence>